<dbReference type="EMBL" id="HBUF01123819">
    <property type="protein sequence ID" value="CAG6642699.1"/>
    <property type="molecule type" value="Transcribed_RNA"/>
</dbReference>
<organism evidence="2">
    <name type="scientific">Cacopsylla melanoneura</name>
    <dbReference type="NCBI Taxonomy" id="428564"/>
    <lineage>
        <taxon>Eukaryota</taxon>
        <taxon>Metazoa</taxon>
        <taxon>Ecdysozoa</taxon>
        <taxon>Arthropoda</taxon>
        <taxon>Hexapoda</taxon>
        <taxon>Insecta</taxon>
        <taxon>Pterygota</taxon>
        <taxon>Neoptera</taxon>
        <taxon>Paraneoptera</taxon>
        <taxon>Hemiptera</taxon>
        <taxon>Sternorrhyncha</taxon>
        <taxon>Psylloidea</taxon>
        <taxon>Psyllidae</taxon>
        <taxon>Psyllinae</taxon>
        <taxon>Cacopsylla</taxon>
    </lineage>
</organism>
<protein>
    <submittedName>
        <fullName evidence="2">Uncharacterized protein</fullName>
    </submittedName>
</protein>
<sequence length="123" mass="13245">MERTSSGTLNNCFCLGSTFKLLLGVEILASDNPFPFSCLTLVLFSSLFITSVISQTVVFPESSSSSLDSLFLSVSGFLFVSYILFSYSISSSAKLCVLLIEEILKESPCTKDSSGSLSYDSLS</sequence>
<dbReference type="AlphaFoldDB" id="A0A8D8R4G6"/>
<evidence type="ECO:0000256" key="1">
    <source>
        <dbReference type="SAM" id="Phobius"/>
    </source>
</evidence>
<dbReference type="EMBL" id="HBUF01316605">
    <property type="protein sequence ID" value="CAG6694132.1"/>
    <property type="molecule type" value="Transcribed_RNA"/>
</dbReference>
<evidence type="ECO:0000313" key="2">
    <source>
        <dbReference type="EMBL" id="CAG6642701.1"/>
    </source>
</evidence>
<reference evidence="2" key="1">
    <citation type="submission" date="2021-05" db="EMBL/GenBank/DDBJ databases">
        <authorList>
            <person name="Alioto T."/>
            <person name="Alioto T."/>
            <person name="Gomez Garrido J."/>
        </authorList>
    </citation>
    <scope>NUCLEOTIDE SEQUENCE</scope>
</reference>
<dbReference type="EMBL" id="HBUF01123820">
    <property type="protein sequence ID" value="CAG6642701.1"/>
    <property type="molecule type" value="Transcribed_RNA"/>
</dbReference>
<proteinExistence type="predicted"/>
<keyword evidence="1" id="KW-1133">Transmembrane helix</keyword>
<feature type="transmembrane region" description="Helical" evidence="1">
    <location>
        <begin position="34"/>
        <end position="58"/>
    </location>
</feature>
<feature type="transmembrane region" description="Helical" evidence="1">
    <location>
        <begin position="70"/>
        <end position="89"/>
    </location>
</feature>
<keyword evidence="1" id="KW-0472">Membrane</keyword>
<accession>A0A8D8R4G6</accession>
<keyword evidence="1" id="KW-0812">Transmembrane</keyword>
<name>A0A8D8R4G6_9HEMI</name>